<proteinExistence type="predicted"/>
<name>A0A084VZY2_ANOSI</name>
<evidence type="ECO:0000313" key="2">
    <source>
        <dbReference type="EnsemblMetazoa" id="ASIC011334-PA"/>
    </source>
</evidence>
<protein>
    <submittedName>
        <fullName evidence="1 2">Uncharacterized protein</fullName>
    </submittedName>
</protein>
<gene>
    <name evidence="1" type="ORF">ZHAS_00011334</name>
</gene>
<keyword evidence="3" id="KW-1185">Reference proteome</keyword>
<accession>A0A084VZY2</accession>
<sequence length="67" mass="7124">MHHHAVHFAELDLGHGLDLACKCLSVTSVKSVPRTETTAVVAGDTEATGWGAMYKQTDPWLAMAAMG</sequence>
<evidence type="ECO:0000313" key="3">
    <source>
        <dbReference type="Proteomes" id="UP000030765"/>
    </source>
</evidence>
<evidence type="ECO:0000313" key="1">
    <source>
        <dbReference type="EMBL" id="KFB43526.1"/>
    </source>
</evidence>
<dbReference type="EMBL" id="ATLV01019038">
    <property type="status" value="NOT_ANNOTATED_CDS"/>
    <property type="molecule type" value="Genomic_DNA"/>
</dbReference>
<dbReference type="Proteomes" id="UP000030765">
    <property type="component" value="Unassembled WGS sequence"/>
</dbReference>
<reference evidence="1 3" key="1">
    <citation type="journal article" date="2014" name="BMC Genomics">
        <title>Genome sequence of Anopheles sinensis provides insight into genetics basis of mosquito competence for malaria parasites.</title>
        <authorList>
            <person name="Zhou D."/>
            <person name="Zhang D."/>
            <person name="Ding G."/>
            <person name="Shi L."/>
            <person name="Hou Q."/>
            <person name="Ye Y."/>
            <person name="Xu Y."/>
            <person name="Zhou H."/>
            <person name="Xiong C."/>
            <person name="Li S."/>
            <person name="Yu J."/>
            <person name="Hong S."/>
            <person name="Yu X."/>
            <person name="Zou P."/>
            <person name="Chen C."/>
            <person name="Chang X."/>
            <person name="Wang W."/>
            <person name="Lv Y."/>
            <person name="Sun Y."/>
            <person name="Ma L."/>
            <person name="Shen B."/>
            <person name="Zhu C."/>
        </authorList>
    </citation>
    <scope>NUCLEOTIDE SEQUENCE [LARGE SCALE GENOMIC DNA]</scope>
</reference>
<dbReference type="VEuPathDB" id="VectorBase:ASIC011334"/>
<dbReference type="AlphaFoldDB" id="A0A084VZY2"/>
<dbReference type="EMBL" id="KE525259">
    <property type="protein sequence ID" value="KFB43526.1"/>
    <property type="molecule type" value="Genomic_DNA"/>
</dbReference>
<reference evidence="2" key="2">
    <citation type="submission" date="2020-05" db="UniProtKB">
        <authorList>
            <consortium name="EnsemblMetazoa"/>
        </authorList>
    </citation>
    <scope>IDENTIFICATION</scope>
</reference>
<dbReference type="EnsemblMetazoa" id="ASIC011334-RA">
    <property type="protein sequence ID" value="ASIC011334-PA"/>
    <property type="gene ID" value="ASIC011334"/>
</dbReference>
<organism evidence="1">
    <name type="scientific">Anopheles sinensis</name>
    <name type="common">Mosquito</name>
    <dbReference type="NCBI Taxonomy" id="74873"/>
    <lineage>
        <taxon>Eukaryota</taxon>
        <taxon>Metazoa</taxon>
        <taxon>Ecdysozoa</taxon>
        <taxon>Arthropoda</taxon>
        <taxon>Hexapoda</taxon>
        <taxon>Insecta</taxon>
        <taxon>Pterygota</taxon>
        <taxon>Neoptera</taxon>
        <taxon>Endopterygota</taxon>
        <taxon>Diptera</taxon>
        <taxon>Nematocera</taxon>
        <taxon>Culicoidea</taxon>
        <taxon>Culicidae</taxon>
        <taxon>Anophelinae</taxon>
        <taxon>Anopheles</taxon>
    </lineage>
</organism>